<dbReference type="Proteomes" id="UP000011281">
    <property type="component" value="Chromosome"/>
</dbReference>
<evidence type="ECO:0000313" key="1">
    <source>
        <dbReference type="EMBL" id="AGE71864.1"/>
    </source>
</evidence>
<dbReference type="RefSeq" id="WP_015385730.1">
    <property type="nucleotide sequence ID" value="NC_020246.1"/>
</dbReference>
<gene>
    <name evidence="1" type="ORF">SacN8_09535</name>
</gene>
<name>M1IX93_9CREN</name>
<dbReference type="PATRIC" id="fig|1028566.6.peg.1899"/>
<organism evidence="2">
    <name type="scientific">Sulfolobus acidocaldarius N8</name>
    <dbReference type="NCBI Taxonomy" id="1028566"/>
    <lineage>
        <taxon>Archaea</taxon>
        <taxon>Thermoproteota</taxon>
        <taxon>Thermoprotei</taxon>
        <taxon>Sulfolobales</taxon>
        <taxon>Sulfolobaceae</taxon>
        <taxon>Sulfolobus</taxon>
    </lineage>
</organism>
<dbReference type="KEGG" id="sacn:SacN8_09535"/>
<reference evidence="1 2" key="1">
    <citation type="journal article" date="2012" name="ISME J.">
        <title>Genomic evidence of rapid, global-scale gene flow in a Sulfolobus species.</title>
        <authorList>
            <person name="Mao D."/>
            <person name="Grogan D."/>
        </authorList>
    </citation>
    <scope>NUCLEOTIDE SEQUENCE [LARGE SCALE GENOMIC DNA]</scope>
    <source>
        <strain evidence="1 2">N8</strain>
    </source>
</reference>
<proteinExistence type="predicted"/>
<dbReference type="EMBL" id="CP002817">
    <property type="protein sequence ID" value="AGE71864.1"/>
    <property type="molecule type" value="Genomic_DNA"/>
</dbReference>
<dbReference type="AlphaFoldDB" id="M1IX93"/>
<dbReference type="HOGENOM" id="CLU_2985836_0_0_2"/>
<evidence type="ECO:0000313" key="2">
    <source>
        <dbReference type="Proteomes" id="UP000011281"/>
    </source>
</evidence>
<sequence>MESYSLITPSNTSINVYVSSNVSFPPSPNIIIRTFKDGIYIDFGGEPEQVEYHDANV</sequence>
<dbReference type="GeneID" id="58788716"/>
<protein>
    <submittedName>
        <fullName evidence="1">Uncharacterized protein</fullName>
    </submittedName>
</protein>
<accession>M1IX93</accession>